<dbReference type="AlphaFoldDB" id="A0AAV7U2M4"/>
<keyword evidence="11" id="KW-1185">Reference proteome</keyword>
<evidence type="ECO:0000256" key="2">
    <source>
        <dbReference type="ARBA" id="ARBA00022490"/>
    </source>
</evidence>
<feature type="compositionally biased region" description="Acidic residues" evidence="9">
    <location>
        <begin position="236"/>
        <end position="249"/>
    </location>
</feature>
<evidence type="ECO:0000313" key="11">
    <source>
        <dbReference type="Proteomes" id="UP001066276"/>
    </source>
</evidence>
<name>A0AAV7U2M4_PLEWA</name>
<evidence type="ECO:0000313" key="10">
    <source>
        <dbReference type="EMBL" id="KAJ1182926.1"/>
    </source>
</evidence>
<evidence type="ECO:0000256" key="6">
    <source>
        <dbReference type="ARBA" id="ARBA00033750"/>
    </source>
</evidence>
<evidence type="ECO:0000256" key="8">
    <source>
        <dbReference type="ARBA" id="ARBA00045673"/>
    </source>
</evidence>
<keyword evidence="5" id="KW-0206">Cytoskeleton</keyword>
<comment type="function">
    <text evidence="8">Regulator of the tubulin polyglutamylase complex (TPGC) that controls cytoskeletal organization, nuclear shape, and cilium disassembly by balancing microtubule and actin assembly. Regulates the assembly and stability of the TPGC and thereby modulates polyglutamylation of the microtubule, which antagonizes MAP4 binding.</text>
</comment>
<evidence type="ECO:0000256" key="4">
    <source>
        <dbReference type="ARBA" id="ARBA00022701"/>
    </source>
</evidence>
<dbReference type="GO" id="GO:0034451">
    <property type="term" value="C:centriolar satellite"/>
    <property type="evidence" value="ECO:0007669"/>
    <property type="project" value="UniProtKB-SubCell"/>
</dbReference>
<comment type="similarity">
    <text evidence="6">Belongs to the CSTPP1 family.</text>
</comment>
<sequence>MLAPPSSNLFPIKHVSPDLLTATEYHALLQLLCPDFPVDVTQKAARIVLMEDAMDCLMSFSDFIFAFQVQFYYSEFLDSASAVYHHLLTGKSPNTVVVPTSSGQPRQRVAPSDGSPPEGVDAALFLHGLESLCERYKHSRPPPALLKEVLGRVQRLTFYGLLMALAKHPAINKAIGALPDKAELLTDTSIDPELEKVAAQMSVPTSGGSSSAPPRDPGRQGHPRRALHHRRRADLESEGSTEETDSSEN</sequence>
<feature type="compositionally biased region" description="Basic residues" evidence="9">
    <location>
        <begin position="221"/>
        <end position="232"/>
    </location>
</feature>
<keyword evidence="4" id="KW-0493">Microtubule</keyword>
<dbReference type="PANTHER" id="PTHR34252">
    <property type="entry name" value="UPF0705 PROTEIN C11ORF49"/>
    <property type="match status" value="1"/>
</dbReference>
<evidence type="ECO:0000256" key="7">
    <source>
        <dbReference type="ARBA" id="ARBA00033769"/>
    </source>
</evidence>
<evidence type="ECO:0000256" key="5">
    <source>
        <dbReference type="ARBA" id="ARBA00023212"/>
    </source>
</evidence>
<comment type="subcellular location">
    <subcellularLocation>
        <location evidence="1">Cytoplasm</location>
        <location evidence="1">Cytoskeleton</location>
        <location evidence="1">Microtubule organizing center</location>
        <location evidence="1">Centrosome</location>
        <location evidence="1">Centriolar satellite</location>
    </subcellularLocation>
</comment>
<gene>
    <name evidence="10" type="ORF">NDU88_008103</name>
</gene>
<dbReference type="InterPro" id="IPR038968">
    <property type="entry name" value="CSTPP1"/>
</dbReference>
<reference evidence="10" key="1">
    <citation type="journal article" date="2022" name="bioRxiv">
        <title>Sequencing and chromosome-scale assembly of the giantPleurodeles waltlgenome.</title>
        <authorList>
            <person name="Brown T."/>
            <person name="Elewa A."/>
            <person name="Iarovenko S."/>
            <person name="Subramanian E."/>
            <person name="Araus A.J."/>
            <person name="Petzold A."/>
            <person name="Susuki M."/>
            <person name="Suzuki K.-i.T."/>
            <person name="Hayashi T."/>
            <person name="Toyoda A."/>
            <person name="Oliveira C."/>
            <person name="Osipova E."/>
            <person name="Leigh N.D."/>
            <person name="Simon A."/>
            <person name="Yun M.H."/>
        </authorList>
    </citation>
    <scope>NUCLEOTIDE SEQUENCE</scope>
    <source>
        <strain evidence="10">20211129_DDA</strain>
        <tissue evidence="10">Liver</tissue>
    </source>
</reference>
<organism evidence="10 11">
    <name type="scientific">Pleurodeles waltl</name>
    <name type="common">Iberian ribbed newt</name>
    <dbReference type="NCBI Taxonomy" id="8319"/>
    <lineage>
        <taxon>Eukaryota</taxon>
        <taxon>Metazoa</taxon>
        <taxon>Chordata</taxon>
        <taxon>Craniata</taxon>
        <taxon>Vertebrata</taxon>
        <taxon>Euteleostomi</taxon>
        <taxon>Amphibia</taxon>
        <taxon>Batrachia</taxon>
        <taxon>Caudata</taxon>
        <taxon>Salamandroidea</taxon>
        <taxon>Salamandridae</taxon>
        <taxon>Pleurodelinae</taxon>
        <taxon>Pleurodeles</taxon>
    </lineage>
</organism>
<dbReference type="EMBL" id="JANPWB010000006">
    <property type="protein sequence ID" value="KAJ1182926.1"/>
    <property type="molecule type" value="Genomic_DNA"/>
</dbReference>
<dbReference type="GO" id="GO:0005874">
    <property type="term" value="C:microtubule"/>
    <property type="evidence" value="ECO:0007669"/>
    <property type="project" value="UniProtKB-KW"/>
</dbReference>
<evidence type="ECO:0000256" key="3">
    <source>
        <dbReference type="ARBA" id="ARBA00022553"/>
    </source>
</evidence>
<dbReference type="Proteomes" id="UP001066276">
    <property type="component" value="Chromosome 3_2"/>
</dbReference>
<feature type="compositionally biased region" description="Polar residues" evidence="9">
    <location>
        <begin position="202"/>
        <end position="212"/>
    </location>
</feature>
<comment type="caution">
    <text evidence="10">The sequence shown here is derived from an EMBL/GenBank/DDBJ whole genome shotgun (WGS) entry which is preliminary data.</text>
</comment>
<keyword evidence="2" id="KW-0963">Cytoplasm</keyword>
<dbReference type="PANTHER" id="PTHR34252:SF1">
    <property type="entry name" value="CENTRIOLAR SATELLITE-ASSOCIATED TUBULIN POLYGLUTAMYLASE COMPLEX REGULATOR 1"/>
    <property type="match status" value="1"/>
</dbReference>
<feature type="region of interest" description="Disordered" evidence="9">
    <location>
        <begin position="199"/>
        <end position="249"/>
    </location>
</feature>
<accession>A0AAV7U2M4</accession>
<proteinExistence type="inferred from homology"/>
<keyword evidence="3" id="KW-0597">Phosphoprotein</keyword>
<evidence type="ECO:0000256" key="9">
    <source>
        <dbReference type="SAM" id="MobiDB-lite"/>
    </source>
</evidence>
<protein>
    <recommendedName>
        <fullName evidence="7">Centriolar satellite-associated tubulin polyglutamylase complex regulator 1</fullName>
    </recommendedName>
</protein>
<evidence type="ECO:0000256" key="1">
    <source>
        <dbReference type="ARBA" id="ARBA00004607"/>
    </source>
</evidence>